<evidence type="ECO:0000313" key="1">
    <source>
        <dbReference type="EMBL" id="KAK1128152.1"/>
    </source>
</evidence>
<dbReference type="EMBL" id="JAHYIQ010000011">
    <property type="protein sequence ID" value="KAK1128152.1"/>
    <property type="molecule type" value="Genomic_DNA"/>
</dbReference>
<comment type="caution">
    <text evidence="1">The sequence shown here is derived from an EMBL/GenBank/DDBJ whole genome shotgun (WGS) entry which is preliminary data.</text>
</comment>
<proteinExistence type="predicted"/>
<protein>
    <submittedName>
        <fullName evidence="1">Uncharacterized protein</fullName>
    </submittedName>
</protein>
<organism evidence="1 2">
    <name type="scientific">Melipona bicolor</name>
    <dbReference type="NCBI Taxonomy" id="60889"/>
    <lineage>
        <taxon>Eukaryota</taxon>
        <taxon>Metazoa</taxon>
        <taxon>Ecdysozoa</taxon>
        <taxon>Arthropoda</taxon>
        <taxon>Hexapoda</taxon>
        <taxon>Insecta</taxon>
        <taxon>Pterygota</taxon>
        <taxon>Neoptera</taxon>
        <taxon>Endopterygota</taxon>
        <taxon>Hymenoptera</taxon>
        <taxon>Apocrita</taxon>
        <taxon>Aculeata</taxon>
        <taxon>Apoidea</taxon>
        <taxon>Anthophila</taxon>
        <taxon>Apidae</taxon>
        <taxon>Melipona</taxon>
    </lineage>
</organism>
<gene>
    <name evidence="1" type="ORF">K0M31_003637</name>
</gene>
<reference evidence="1" key="1">
    <citation type="submission" date="2021-10" db="EMBL/GenBank/DDBJ databases">
        <title>Melipona bicolor Genome sequencing and assembly.</title>
        <authorList>
            <person name="Araujo N.S."/>
            <person name="Arias M.C."/>
        </authorList>
    </citation>
    <scope>NUCLEOTIDE SEQUENCE</scope>
    <source>
        <strain evidence="1">USP_2M_L1-L4_2017</strain>
        <tissue evidence="1">Whole body</tissue>
    </source>
</reference>
<dbReference type="AlphaFoldDB" id="A0AA40FZB6"/>
<accession>A0AA40FZB6</accession>
<sequence length="127" mass="14313">MCGTYGDGYFGWWSRAYARSRVNGSLCRRAFKGVPHWRSCTAGVQLEAKLAARRDREANPLKKLLQSEREIPAKDADRIVRAILRSHRSHGFHWTSAAWLNFSVSLLPGKNARPLRTNSAVGTQFAN</sequence>
<evidence type="ECO:0000313" key="2">
    <source>
        <dbReference type="Proteomes" id="UP001177670"/>
    </source>
</evidence>
<keyword evidence="2" id="KW-1185">Reference proteome</keyword>
<dbReference type="Proteomes" id="UP001177670">
    <property type="component" value="Unassembled WGS sequence"/>
</dbReference>
<name>A0AA40FZB6_9HYME</name>